<organism evidence="2 3">
    <name type="scientific">Ictalurus punctatus</name>
    <name type="common">Channel catfish</name>
    <name type="synonym">Silurus punctatus</name>
    <dbReference type="NCBI Taxonomy" id="7998"/>
    <lineage>
        <taxon>Eukaryota</taxon>
        <taxon>Metazoa</taxon>
        <taxon>Chordata</taxon>
        <taxon>Craniata</taxon>
        <taxon>Vertebrata</taxon>
        <taxon>Euteleostomi</taxon>
        <taxon>Actinopterygii</taxon>
        <taxon>Neopterygii</taxon>
        <taxon>Teleostei</taxon>
        <taxon>Ostariophysi</taxon>
        <taxon>Siluriformes</taxon>
        <taxon>Ictaluridae</taxon>
        <taxon>Ictalurus</taxon>
    </lineage>
</organism>
<accession>A0A2D0SAM1</accession>
<protein>
    <submittedName>
        <fullName evidence="3">Transmembrane protein 273 isoform X1</fullName>
    </submittedName>
</protein>
<keyword evidence="1" id="KW-1133">Transmembrane helix</keyword>
<dbReference type="RefSeq" id="XP_017339285.1">
    <property type="nucleotide sequence ID" value="XM_017483796.3"/>
</dbReference>
<feature type="transmembrane region" description="Helical" evidence="1">
    <location>
        <begin position="7"/>
        <end position="24"/>
    </location>
</feature>
<dbReference type="PANTHER" id="PTHR37857">
    <property type="entry name" value="TRANSMEMBRANE PROTEIN 273"/>
    <property type="match status" value="1"/>
</dbReference>
<gene>
    <name evidence="3" type="primary">tmem273</name>
</gene>
<reference evidence="2" key="1">
    <citation type="journal article" date="2016" name="Nat. Commun.">
        <title>The channel catfish genome sequence provides insights into the evolution of scale formation in teleosts.</title>
        <authorList>
            <person name="Liu Z."/>
            <person name="Liu S."/>
            <person name="Yao J."/>
            <person name="Bao L."/>
            <person name="Zhang J."/>
            <person name="Li Y."/>
            <person name="Jiang C."/>
            <person name="Sun L."/>
            <person name="Wang R."/>
            <person name="Zhang Y."/>
            <person name="Zhou T."/>
            <person name="Zeng Q."/>
            <person name="Fu Q."/>
            <person name="Gao S."/>
            <person name="Li N."/>
            <person name="Koren S."/>
            <person name="Jiang Y."/>
            <person name="Zimin A."/>
            <person name="Xu P."/>
            <person name="Phillippy A.M."/>
            <person name="Geng X."/>
            <person name="Song L."/>
            <person name="Sun F."/>
            <person name="Li C."/>
            <person name="Wang X."/>
            <person name="Chen A."/>
            <person name="Jin Y."/>
            <person name="Yuan Z."/>
            <person name="Yang Y."/>
            <person name="Tan S."/>
            <person name="Peatman E."/>
            <person name="Lu J."/>
            <person name="Qin Z."/>
            <person name="Dunham R."/>
            <person name="Li Z."/>
            <person name="Sonstegard T."/>
            <person name="Feng J."/>
            <person name="Danzmann R.G."/>
            <person name="Schroeder S."/>
            <person name="Scheffler B."/>
            <person name="Duke M.V."/>
            <person name="Ballard L."/>
            <person name="Kucuktas H."/>
            <person name="Kaltenboeck L."/>
            <person name="Liu H."/>
            <person name="Armbruster J."/>
            <person name="Xie Y."/>
            <person name="Kirby M.L."/>
            <person name="Tian Y."/>
            <person name="Flanagan M.E."/>
            <person name="Mu W."/>
            <person name="Waldbieser G.C."/>
        </authorList>
    </citation>
    <scope>NUCLEOTIDE SEQUENCE [LARGE SCALE GENOMIC DNA]</scope>
    <source>
        <strain evidence="2">SDA103</strain>
    </source>
</reference>
<evidence type="ECO:0000313" key="3">
    <source>
        <dbReference type="RefSeq" id="XP_017339285.1"/>
    </source>
</evidence>
<keyword evidence="1" id="KW-0472">Membrane</keyword>
<dbReference type="GeneID" id="108274023"/>
<dbReference type="Pfam" id="PF14986">
    <property type="entry name" value="DUF4514"/>
    <property type="match status" value="1"/>
</dbReference>
<keyword evidence="2" id="KW-1185">Reference proteome</keyword>
<name>A0A2D0SAM1_ICTPU</name>
<proteinExistence type="predicted"/>
<dbReference type="AlphaFoldDB" id="A0A2D0SAM1"/>
<dbReference type="Proteomes" id="UP000221080">
    <property type="component" value="Chromosome 13"/>
</dbReference>
<keyword evidence="1 3" id="KW-0812">Transmembrane</keyword>
<dbReference type="InterPro" id="IPR029395">
    <property type="entry name" value="DUF4514"/>
</dbReference>
<dbReference type="PANTHER" id="PTHR37857:SF1">
    <property type="entry name" value="TRANSMEMBRANE PROTEIN 273"/>
    <property type="match status" value="1"/>
</dbReference>
<feature type="transmembrane region" description="Helical" evidence="1">
    <location>
        <begin position="39"/>
        <end position="59"/>
    </location>
</feature>
<dbReference type="KEGG" id="ipu:108274023"/>
<sequence length="91" mass="10496">MHDLQRNYFVITFLFIVDTLFIHVRGDDPSTVQEPASELKYALIGIGIGVFLSICFLAIKIYMIKRHMLDNEQSEDSIRGFTRSIDAENRT</sequence>
<dbReference type="CTD" id="170371"/>
<dbReference type="OrthoDB" id="9450584at2759"/>
<evidence type="ECO:0000313" key="2">
    <source>
        <dbReference type="Proteomes" id="UP000221080"/>
    </source>
</evidence>
<reference evidence="3" key="2">
    <citation type="submission" date="2025-08" db="UniProtKB">
        <authorList>
            <consortium name="RefSeq"/>
        </authorList>
    </citation>
    <scope>IDENTIFICATION</scope>
    <source>
        <tissue evidence="3">Blood</tissue>
    </source>
</reference>
<evidence type="ECO:0000256" key="1">
    <source>
        <dbReference type="SAM" id="Phobius"/>
    </source>
</evidence>